<feature type="domain" description="Glabrous enhancer-binding protein-like DBD" evidence="3">
    <location>
        <begin position="105"/>
        <end position="190"/>
    </location>
</feature>
<evidence type="ECO:0000259" key="3">
    <source>
        <dbReference type="Pfam" id="PF04504"/>
    </source>
</evidence>
<proteinExistence type="inferred from homology"/>
<gene>
    <name evidence="4" type="ORF">QYE76_027351</name>
</gene>
<dbReference type="EMBL" id="JAUUTY010000007">
    <property type="protein sequence ID" value="KAK1603678.1"/>
    <property type="molecule type" value="Genomic_DNA"/>
</dbReference>
<dbReference type="Proteomes" id="UP001231189">
    <property type="component" value="Unassembled WGS sequence"/>
</dbReference>
<dbReference type="GO" id="GO:0006355">
    <property type="term" value="P:regulation of DNA-templated transcription"/>
    <property type="evidence" value="ECO:0007669"/>
    <property type="project" value="InterPro"/>
</dbReference>
<dbReference type="InterPro" id="IPR007592">
    <property type="entry name" value="GEBP"/>
</dbReference>
<feature type="compositionally biased region" description="Basic residues" evidence="2">
    <location>
        <begin position="33"/>
        <end position="49"/>
    </location>
</feature>
<sequence>MPSSNRPSPRAAMEDDGADSPAADALRATPPRPNKRSKSSSRSRRRRRSPNPNPRPRPDYYGTEPSRKSERKRKPRSFPDAALLSRALLPRASPSRAAGGGGNVQLWTDADELALLSGAVAFRAGSGRAPRLPDTGPLFESIRDSLSPHIDQSKVYYKLKRLKSKFCNTALSATSTAHDRRVRDLSAAIWAADLAPPPSPSPPPPPALALEEAHDAAADDDAEDEDDPDDDEGYAGANVAVGPRMPLVSDLLGEYWKRNARTLSGVSLEKGLALVGADEGMLTEAKWRRQLDAEMRSQVRRHDLAKEVFSLLIDTVKGLGP</sequence>
<comment type="similarity">
    <text evidence="1">Belongs to the GeBP family.</text>
</comment>
<name>A0AAD8VG02_LOLMU</name>
<keyword evidence="5" id="KW-1185">Reference proteome</keyword>
<feature type="compositionally biased region" description="Acidic residues" evidence="2">
    <location>
        <begin position="218"/>
        <end position="233"/>
    </location>
</feature>
<evidence type="ECO:0000256" key="2">
    <source>
        <dbReference type="SAM" id="MobiDB-lite"/>
    </source>
</evidence>
<feature type="compositionally biased region" description="Pro residues" evidence="2">
    <location>
        <begin position="195"/>
        <end position="207"/>
    </location>
</feature>
<dbReference type="PANTHER" id="PTHR31662">
    <property type="entry name" value="BNAANNG10740D PROTEIN-RELATED"/>
    <property type="match status" value="1"/>
</dbReference>
<dbReference type="GO" id="GO:0005634">
    <property type="term" value="C:nucleus"/>
    <property type="evidence" value="ECO:0007669"/>
    <property type="project" value="TreeGrafter"/>
</dbReference>
<evidence type="ECO:0000256" key="1">
    <source>
        <dbReference type="ARBA" id="ARBA00010820"/>
    </source>
</evidence>
<feature type="region of interest" description="Disordered" evidence="2">
    <location>
        <begin position="1"/>
        <end position="103"/>
    </location>
</feature>
<dbReference type="AlphaFoldDB" id="A0AAD8VG02"/>
<accession>A0AAD8VG02</accession>
<organism evidence="4 5">
    <name type="scientific">Lolium multiflorum</name>
    <name type="common">Italian ryegrass</name>
    <name type="synonym">Lolium perenne subsp. multiflorum</name>
    <dbReference type="NCBI Taxonomy" id="4521"/>
    <lineage>
        <taxon>Eukaryota</taxon>
        <taxon>Viridiplantae</taxon>
        <taxon>Streptophyta</taxon>
        <taxon>Embryophyta</taxon>
        <taxon>Tracheophyta</taxon>
        <taxon>Spermatophyta</taxon>
        <taxon>Magnoliopsida</taxon>
        <taxon>Liliopsida</taxon>
        <taxon>Poales</taxon>
        <taxon>Poaceae</taxon>
        <taxon>BOP clade</taxon>
        <taxon>Pooideae</taxon>
        <taxon>Poodae</taxon>
        <taxon>Poeae</taxon>
        <taxon>Poeae Chloroplast Group 2 (Poeae type)</taxon>
        <taxon>Loliodinae</taxon>
        <taxon>Loliinae</taxon>
        <taxon>Lolium</taxon>
    </lineage>
</organism>
<evidence type="ECO:0000313" key="4">
    <source>
        <dbReference type="EMBL" id="KAK1603678.1"/>
    </source>
</evidence>
<dbReference type="InterPro" id="IPR053932">
    <property type="entry name" value="GeBP-like_DBD"/>
</dbReference>
<evidence type="ECO:0000313" key="5">
    <source>
        <dbReference type="Proteomes" id="UP001231189"/>
    </source>
</evidence>
<reference evidence="4" key="1">
    <citation type="submission" date="2023-07" db="EMBL/GenBank/DDBJ databases">
        <title>A chromosome-level genome assembly of Lolium multiflorum.</title>
        <authorList>
            <person name="Chen Y."/>
            <person name="Copetti D."/>
            <person name="Kolliker R."/>
            <person name="Studer B."/>
        </authorList>
    </citation>
    <scope>NUCLEOTIDE SEQUENCE</scope>
    <source>
        <strain evidence="4">02402/16</strain>
        <tissue evidence="4">Leaf</tissue>
    </source>
</reference>
<feature type="compositionally biased region" description="Low complexity" evidence="2">
    <location>
        <begin position="81"/>
        <end position="97"/>
    </location>
</feature>
<dbReference type="PANTHER" id="PTHR31662:SF28">
    <property type="entry name" value="MYB_SANT-LIKE DOMAIN-CONTAINING PROTEIN"/>
    <property type="match status" value="1"/>
</dbReference>
<protein>
    <recommendedName>
        <fullName evidence="3">Glabrous enhancer-binding protein-like DBD domain-containing protein</fullName>
    </recommendedName>
</protein>
<comment type="caution">
    <text evidence="4">The sequence shown here is derived from an EMBL/GenBank/DDBJ whole genome shotgun (WGS) entry which is preliminary data.</text>
</comment>
<dbReference type="Pfam" id="PF04504">
    <property type="entry name" value="GeBP-like_DBD"/>
    <property type="match status" value="1"/>
</dbReference>
<feature type="region of interest" description="Disordered" evidence="2">
    <location>
        <begin position="193"/>
        <end position="238"/>
    </location>
</feature>